<dbReference type="PATRIC" id="fig|273063.9.peg.1119"/>
<evidence type="ECO:0008006" key="3">
    <source>
        <dbReference type="Google" id="ProtNLM"/>
    </source>
</evidence>
<dbReference type="KEGG" id="sto:STK_09947"/>
<protein>
    <recommendedName>
        <fullName evidence="3">AAA domain-containing protein</fullName>
    </recommendedName>
</protein>
<gene>
    <name evidence="1" type="ordered locus">STK_09947</name>
    <name evidence="1" type="ORF">STS116</name>
</gene>
<dbReference type="Proteomes" id="UP000001015">
    <property type="component" value="Chromosome"/>
</dbReference>
<dbReference type="EMBL" id="BA000023">
    <property type="protein sequence ID" value="BAB66018.1"/>
    <property type="molecule type" value="Genomic_DNA"/>
</dbReference>
<dbReference type="GeneID" id="69122864"/>
<dbReference type="RefSeq" id="WP_010979000.1">
    <property type="nucleotide sequence ID" value="NC_003106.2"/>
</dbReference>
<name>Q972Z5_SULTO</name>
<evidence type="ECO:0000313" key="2">
    <source>
        <dbReference type="Proteomes" id="UP000001015"/>
    </source>
</evidence>
<reference evidence="2" key="1">
    <citation type="journal article" date="2001" name="DNA Res.">
        <title>Complete genome sequence of an aerobic thermoacidophilic Crenarchaeon, Sulfolobus tokodaii strain7.</title>
        <authorList>
            <person name="Kawarabayasi Y."/>
            <person name="Hino Y."/>
            <person name="Horikawa H."/>
            <person name="Jin-no K."/>
            <person name="Takahashi M."/>
            <person name="Sekine M."/>
            <person name="Baba S."/>
            <person name="Ankai A."/>
            <person name="Kosugi H."/>
            <person name="Hosoyama A."/>
            <person name="Fukui S."/>
            <person name="Nagai Y."/>
            <person name="Nishijima K."/>
            <person name="Otsuka R."/>
            <person name="Nakazawa H."/>
            <person name="Takamiya M."/>
            <person name="Kato Y."/>
            <person name="Yoshizawa T."/>
            <person name="Tanaka T."/>
            <person name="Kudoh Y."/>
            <person name="Yamazaki J."/>
            <person name="Kushida N."/>
            <person name="Oguchi A."/>
            <person name="Aoki K."/>
            <person name="Masuda S."/>
            <person name="Yanagii M."/>
            <person name="Nishimura M."/>
            <person name="Yamagishi A."/>
            <person name="Oshima T."/>
            <person name="Kikuchi H."/>
        </authorList>
    </citation>
    <scope>NUCLEOTIDE SEQUENCE [LARGE SCALE GENOMIC DNA]</scope>
    <source>
        <strain evidence="2">DSM 16993 / JCM 10545 / NBRC 100140 / 7</strain>
    </source>
</reference>
<sequence>MRAGKSFIARQILNRLIENGVNPVDTLIIRFDDKRLINLNYELLLKMYNL</sequence>
<dbReference type="AlphaFoldDB" id="Q972Z5"/>
<accession>Q972Z5</accession>
<keyword evidence="2" id="KW-1185">Reference proteome</keyword>
<dbReference type="eggNOG" id="arCOG03167">
    <property type="taxonomic scope" value="Archaea"/>
</dbReference>
<organism evidence="1 2">
    <name type="scientific">Sulfurisphaera tokodaii (strain DSM 16993 / JCM 10545 / NBRC 100140 / 7)</name>
    <name type="common">Sulfolobus tokodaii</name>
    <dbReference type="NCBI Taxonomy" id="273063"/>
    <lineage>
        <taxon>Archaea</taxon>
        <taxon>Thermoproteota</taxon>
        <taxon>Thermoprotei</taxon>
        <taxon>Sulfolobales</taxon>
        <taxon>Sulfolobaceae</taxon>
        <taxon>Sulfurisphaera</taxon>
    </lineage>
</organism>
<proteinExistence type="predicted"/>
<evidence type="ECO:0000313" key="1">
    <source>
        <dbReference type="EMBL" id="BAB66018.1"/>
    </source>
</evidence>